<accession>A0AA35Y8Z0</accession>
<feature type="compositionally biased region" description="Basic residues" evidence="5">
    <location>
        <begin position="59"/>
        <end position="68"/>
    </location>
</feature>
<evidence type="ECO:0000256" key="3">
    <source>
        <dbReference type="ARBA" id="ARBA00023163"/>
    </source>
</evidence>
<dbReference type="InterPro" id="IPR039605">
    <property type="entry name" value="AHL"/>
</dbReference>
<evidence type="ECO:0000313" key="7">
    <source>
        <dbReference type="EMBL" id="CAI9262263.1"/>
    </source>
</evidence>
<proteinExistence type="predicted"/>
<dbReference type="PROSITE" id="PS51742">
    <property type="entry name" value="PPC"/>
    <property type="match status" value="1"/>
</dbReference>
<keyword evidence="4" id="KW-0539">Nucleus</keyword>
<dbReference type="InterPro" id="IPR005175">
    <property type="entry name" value="PPC_dom"/>
</dbReference>
<dbReference type="CDD" id="cd11378">
    <property type="entry name" value="DUF296"/>
    <property type="match status" value="1"/>
</dbReference>
<feature type="region of interest" description="Disordered" evidence="5">
    <location>
        <begin position="1"/>
        <end position="103"/>
    </location>
</feature>
<keyword evidence="1 4" id="KW-0805">Transcription regulation</keyword>
<evidence type="ECO:0000256" key="2">
    <source>
        <dbReference type="ARBA" id="ARBA00023125"/>
    </source>
</evidence>
<keyword evidence="2 4" id="KW-0238">DNA-binding</keyword>
<sequence>MDSRQIMMPSVEATKPEAPTPSNYQLALMTDNQTQTMGPPPPGFSPATGGNGSMPSSLAKKKRGRPRKYGPDGVATAASGGGSVRTLSPLPLSSASSPTSGGYSDVKFGEVAGSGGEFQTEKKQKKKRINSSEKLNMSLGDQITSGGSFTPHMVTVNPGEDVTSKIISLTKYGPRAICVLSALGIISHVTLRQASSSGGTVTYEGRFEILSLSGSFTPGEVEGLSSREGGMSIALSSPDGRVVGGLLGGILTAAGPVQVVVASFLPELGTAIGPKRKKQKNIIMENPINNNMEQNLNEKSQESPLVGNDDSTPTISPAPNNFHHENRASMPAVHVHDWSRTSMNLNEQRQRQESPMGENDDSTPTLTPDFHHEKRTSMPTVHDWNRTSMNLNEQRQRQEIPMGENDDSTPTPTPTSNFHHEKRTSMPTVHDWNRTSMNLNEQRQRERDESHVGGNDGSTPAPNFQHERASVHDWRRAVTDMNVSFRED</sequence>
<organism evidence="7 8">
    <name type="scientific">Lactuca saligna</name>
    <name type="common">Willowleaf lettuce</name>
    <dbReference type="NCBI Taxonomy" id="75948"/>
    <lineage>
        <taxon>Eukaryota</taxon>
        <taxon>Viridiplantae</taxon>
        <taxon>Streptophyta</taxon>
        <taxon>Embryophyta</taxon>
        <taxon>Tracheophyta</taxon>
        <taxon>Spermatophyta</taxon>
        <taxon>Magnoliopsida</taxon>
        <taxon>eudicotyledons</taxon>
        <taxon>Gunneridae</taxon>
        <taxon>Pentapetalae</taxon>
        <taxon>asterids</taxon>
        <taxon>campanulids</taxon>
        <taxon>Asterales</taxon>
        <taxon>Asteraceae</taxon>
        <taxon>Cichorioideae</taxon>
        <taxon>Cichorieae</taxon>
        <taxon>Lactucinae</taxon>
        <taxon>Lactuca</taxon>
    </lineage>
</organism>
<dbReference type="EMBL" id="OX465086">
    <property type="protein sequence ID" value="CAI9262263.1"/>
    <property type="molecule type" value="Genomic_DNA"/>
</dbReference>
<evidence type="ECO:0000313" key="8">
    <source>
        <dbReference type="Proteomes" id="UP001177003"/>
    </source>
</evidence>
<dbReference type="PANTHER" id="PTHR31500">
    <property type="entry name" value="AT-HOOK MOTIF NUCLEAR-LOCALIZED PROTEIN 9"/>
    <property type="match status" value="1"/>
</dbReference>
<dbReference type="Gene3D" id="3.30.1330.80">
    <property type="entry name" value="Hypothetical protein, similar to alpha- acetolactate decarboxylase, domain 2"/>
    <property type="match status" value="1"/>
</dbReference>
<reference evidence="7" key="1">
    <citation type="submission" date="2023-04" db="EMBL/GenBank/DDBJ databases">
        <authorList>
            <person name="Vijverberg K."/>
            <person name="Xiong W."/>
            <person name="Schranz E."/>
        </authorList>
    </citation>
    <scope>NUCLEOTIDE SEQUENCE</scope>
</reference>
<dbReference type="Pfam" id="PF03479">
    <property type="entry name" value="PCC"/>
    <property type="match status" value="1"/>
</dbReference>
<dbReference type="GO" id="GO:0005634">
    <property type="term" value="C:nucleus"/>
    <property type="evidence" value="ECO:0007669"/>
    <property type="project" value="UniProtKB-SubCell"/>
</dbReference>
<dbReference type="SUPFAM" id="SSF117856">
    <property type="entry name" value="AF0104/ALDC/Ptd012-like"/>
    <property type="match status" value="1"/>
</dbReference>
<keyword evidence="3 4" id="KW-0804">Transcription</keyword>
<feature type="compositionally biased region" description="Polar residues" evidence="5">
    <location>
        <begin position="20"/>
        <end position="37"/>
    </location>
</feature>
<feature type="compositionally biased region" description="Basic and acidic residues" evidence="5">
    <location>
        <begin position="442"/>
        <end position="451"/>
    </location>
</feature>
<evidence type="ECO:0000259" key="6">
    <source>
        <dbReference type="PROSITE" id="PS51742"/>
    </source>
</evidence>
<name>A0AA35Y8Z0_LACSI</name>
<dbReference type="PANTHER" id="PTHR31500:SF96">
    <property type="entry name" value="AT-HOOK MOTIF NUCLEAR-LOCALIZED PROTEIN 7"/>
    <property type="match status" value="1"/>
</dbReference>
<comment type="subcellular location">
    <subcellularLocation>
        <location evidence="4">Nucleus</location>
    </subcellularLocation>
</comment>
<comment type="function">
    <text evidence="4">Transcription factor that specifically binds AT-rich DNA sequences related to the nuclear matrix attachment regions (MARs).</text>
</comment>
<gene>
    <name evidence="7" type="ORF">LSALG_LOCUS3009</name>
</gene>
<comment type="domain">
    <text evidence="4">The PPC domain mediates interactions between AHL proteins.</text>
</comment>
<dbReference type="AlphaFoldDB" id="A0AA35Y8Z0"/>
<feature type="compositionally biased region" description="Low complexity" evidence="5">
    <location>
        <begin position="71"/>
        <end position="100"/>
    </location>
</feature>
<feature type="domain" description="PPC" evidence="6">
    <location>
        <begin position="146"/>
        <end position="286"/>
    </location>
</feature>
<protein>
    <recommendedName>
        <fullName evidence="4">AT-hook motif nuclear-localized protein</fullName>
    </recommendedName>
</protein>
<keyword evidence="8" id="KW-1185">Reference proteome</keyword>
<evidence type="ECO:0000256" key="1">
    <source>
        <dbReference type="ARBA" id="ARBA00023015"/>
    </source>
</evidence>
<dbReference type="GO" id="GO:0003680">
    <property type="term" value="F:minor groove of adenine-thymine-rich DNA binding"/>
    <property type="evidence" value="ECO:0007669"/>
    <property type="project" value="UniProtKB-UniRule"/>
</dbReference>
<evidence type="ECO:0000256" key="4">
    <source>
        <dbReference type="RuleBase" id="RU367031"/>
    </source>
</evidence>
<feature type="compositionally biased region" description="Polar residues" evidence="5">
    <location>
        <begin position="309"/>
        <end position="319"/>
    </location>
</feature>
<evidence type="ECO:0000256" key="5">
    <source>
        <dbReference type="SAM" id="MobiDB-lite"/>
    </source>
</evidence>
<feature type="region of interest" description="Disordered" evidence="5">
    <location>
        <begin position="300"/>
        <end position="325"/>
    </location>
</feature>
<feature type="region of interest" description="Disordered" evidence="5">
    <location>
        <begin position="347"/>
        <end position="472"/>
    </location>
</feature>
<dbReference type="Proteomes" id="UP001177003">
    <property type="component" value="Chromosome 0"/>
</dbReference>